<keyword evidence="4 8" id="KW-0479">Metal-binding</keyword>
<dbReference type="InterPro" id="IPR002125">
    <property type="entry name" value="CMP_dCMP_dom"/>
</dbReference>
<dbReference type="PROSITE" id="PS00903">
    <property type="entry name" value="CYT_DCMP_DEAMINASES_1"/>
    <property type="match status" value="1"/>
</dbReference>
<dbReference type="SUPFAM" id="SSF53927">
    <property type="entry name" value="Cytidine deaminase-like"/>
    <property type="match status" value="1"/>
</dbReference>
<evidence type="ECO:0000256" key="5">
    <source>
        <dbReference type="ARBA" id="ARBA00022801"/>
    </source>
</evidence>
<sequence length="154" mass="17221">MPLYDDTYFMQQALKEAQLAFDEEEVPVGAIVVINNKIISRGHNQVERLNDPTAHAEIIALTSAFNHLGAKYLPDATLYVTVEPCLMCSGALYWSKVGRIVYGASDEKNGYQRFTDPAPSYSSAPFHPKAEIVKGVMAAECAWLMQSFFRARRK</sequence>
<dbReference type="EC" id="3.5.4.33" evidence="8"/>
<reference evidence="11" key="1">
    <citation type="submission" date="2017-01" db="EMBL/GenBank/DDBJ databases">
        <authorList>
            <person name="Varghese N."/>
            <person name="Submissions S."/>
        </authorList>
    </citation>
    <scope>NUCLEOTIDE SEQUENCE [LARGE SCALE GENOMIC DNA]</scope>
    <source>
        <strain evidence="11">DSM 21054</strain>
    </source>
</reference>
<evidence type="ECO:0000259" key="9">
    <source>
        <dbReference type="PROSITE" id="PS51747"/>
    </source>
</evidence>
<dbReference type="KEGG" id="fln:FLA_5953"/>
<dbReference type="HAMAP" id="MF_00972">
    <property type="entry name" value="tRNA_aden_deaminase"/>
    <property type="match status" value="1"/>
</dbReference>
<evidence type="ECO:0000256" key="3">
    <source>
        <dbReference type="ARBA" id="ARBA00022694"/>
    </source>
</evidence>
<evidence type="ECO:0000256" key="6">
    <source>
        <dbReference type="ARBA" id="ARBA00022833"/>
    </source>
</evidence>
<evidence type="ECO:0000256" key="8">
    <source>
        <dbReference type="HAMAP-Rule" id="MF_00972"/>
    </source>
</evidence>
<dbReference type="GO" id="GO:0008270">
    <property type="term" value="F:zinc ion binding"/>
    <property type="evidence" value="ECO:0007669"/>
    <property type="project" value="UniProtKB-UniRule"/>
</dbReference>
<comment type="function">
    <text evidence="8">Catalyzes the deamination of adenosine to inosine at the wobble position 34 of tRNA(Arg2).</text>
</comment>
<dbReference type="Gene3D" id="3.40.140.10">
    <property type="entry name" value="Cytidine Deaminase, domain 2"/>
    <property type="match status" value="1"/>
</dbReference>
<evidence type="ECO:0000313" key="10">
    <source>
        <dbReference type="EMBL" id="SIS80735.1"/>
    </source>
</evidence>
<organism evidence="10 11">
    <name type="scientific">Filimonas lacunae</name>
    <dbReference type="NCBI Taxonomy" id="477680"/>
    <lineage>
        <taxon>Bacteria</taxon>
        <taxon>Pseudomonadati</taxon>
        <taxon>Bacteroidota</taxon>
        <taxon>Chitinophagia</taxon>
        <taxon>Chitinophagales</taxon>
        <taxon>Chitinophagaceae</taxon>
        <taxon>Filimonas</taxon>
    </lineage>
</organism>
<feature type="binding site" evidence="8">
    <location>
        <position position="55"/>
    </location>
    <ligand>
        <name>Zn(2+)</name>
        <dbReference type="ChEBI" id="CHEBI:29105"/>
        <note>catalytic</note>
    </ligand>
</feature>
<comment type="subunit">
    <text evidence="2 8">Homodimer.</text>
</comment>
<feature type="domain" description="CMP/dCMP-type deaminase" evidence="9">
    <location>
        <begin position="4"/>
        <end position="126"/>
    </location>
</feature>
<feature type="active site" description="Proton donor" evidence="8">
    <location>
        <position position="57"/>
    </location>
</feature>
<proteinExistence type="inferred from homology"/>
<dbReference type="GO" id="GO:0052717">
    <property type="term" value="F:tRNA-specific adenosine-34 deaminase activity"/>
    <property type="evidence" value="ECO:0007669"/>
    <property type="project" value="UniProtKB-UniRule"/>
</dbReference>
<dbReference type="InterPro" id="IPR028883">
    <property type="entry name" value="tRNA_aden_deaminase"/>
</dbReference>
<accession>A0A173MR31</accession>
<dbReference type="PANTHER" id="PTHR11079:SF202">
    <property type="entry name" value="TRNA-SPECIFIC ADENOSINE DEAMINASE"/>
    <property type="match status" value="1"/>
</dbReference>
<dbReference type="Pfam" id="PF00383">
    <property type="entry name" value="dCMP_cyt_deam_1"/>
    <property type="match status" value="1"/>
</dbReference>
<evidence type="ECO:0000256" key="4">
    <source>
        <dbReference type="ARBA" id="ARBA00022723"/>
    </source>
</evidence>
<keyword evidence="11" id="KW-1185">Reference proteome</keyword>
<comment type="cofactor">
    <cofactor evidence="8">
        <name>Zn(2+)</name>
        <dbReference type="ChEBI" id="CHEBI:29105"/>
    </cofactor>
    <text evidence="8">Binds 1 zinc ion per subunit.</text>
</comment>
<dbReference type="EMBL" id="FTOR01000001">
    <property type="protein sequence ID" value="SIS80735.1"/>
    <property type="molecule type" value="Genomic_DNA"/>
</dbReference>
<dbReference type="AlphaFoldDB" id="A0A173MR31"/>
<keyword evidence="5 8" id="KW-0378">Hydrolase</keyword>
<evidence type="ECO:0000256" key="2">
    <source>
        <dbReference type="ARBA" id="ARBA00011738"/>
    </source>
</evidence>
<dbReference type="GO" id="GO:0002100">
    <property type="term" value="P:tRNA wobble adenosine to inosine editing"/>
    <property type="evidence" value="ECO:0007669"/>
    <property type="project" value="UniProtKB-UniRule"/>
</dbReference>
<evidence type="ECO:0000256" key="1">
    <source>
        <dbReference type="ARBA" id="ARBA00010669"/>
    </source>
</evidence>
<keyword evidence="6 8" id="KW-0862">Zinc</keyword>
<name>A0A173MR31_9BACT</name>
<comment type="catalytic activity">
    <reaction evidence="7 8">
        <text>adenosine(34) in tRNA + H2O + H(+) = inosine(34) in tRNA + NH4(+)</text>
        <dbReference type="Rhea" id="RHEA:43168"/>
        <dbReference type="Rhea" id="RHEA-COMP:10373"/>
        <dbReference type="Rhea" id="RHEA-COMP:10374"/>
        <dbReference type="ChEBI" id="CHEBI:15377"/>
        <dbReference type="ChEBI" id="CHEBI:15378"/>
        <dbReference type="ChEBI" id="CHEBI:28938"/>
        <dbReference type="ChEBI" id="CHEBI:74411"/>
        <dbReference type="ChEBI" id="CHEBI:82852"/>
        <dbReference type="EC" id="3.5.4.33"/>
    </reaction>
</comment>
<dbReference type="Proteomes" id="UP000186917">
    <property type="component" value="Unassembled WGS sequence"/>
</dbReference>
<dbReference type="PANTHER" id="PTHR11079">
    <property type="entry name" value="CYTOSINE DEAMINASE FAMILY MEMBER"/>
    <property type="match status" value="1"/>
</dbReference>
<feature type="binding site" evidence="8">
    <location>
        <position position="88"/>
    </location>
    <ligand>
        <name>Zn(2+)</name>
        <dbReference type="ChEBI" id="CHEBI:29105"/>
        <note>catalytic</note>
    </ligand>
</feature>
<comment type="similarity">
    <text evidence="1">Belongs to the cytidine and deoxycytidylate deaminase family. ADAT2 subfamily.</text>
</comment>
<evidence type="ECO:0000256" key="7">
    <source>
        <dbReference type="ARBA" id="ARBA00048045"/>
    </source>
</evidence>
<keyword evidence="3 8" id="KW-0819">tRNA processing</keyword>
<dbReference type="STRING" id="477680.SAMN05421788_1011333"/>
<gene>
    <name evidence="8" type="primary">tadA</name>
    <name evidence="10" type="ORF">SAMN05421788_1011333</name>
</gene>
<dbReference type="RefSeq" id="WP_197705835.1">
    <property type="nucleotide sequence ID" value="NZ_AP017422.1"/>
</dbReference>
<protein>
    <recommendedName>
        <fullName evidence="8">tRNA-specific adenosine deaminase</fullName>
        <ecNumber evidence="8">3.5.4.33</ecNumber>
    </recommendedName>
</protein>
<dbReference type="CDD" id="cd01285">
    <property type="entry name" value="nucleoside_deaminase"/>
    <property type="match status" value="1"/>
</dbReference>
<dbReference type="InterPro" id="IPR016193">
    <property type="entry name" value="Cytidine_deaminase-like"/>
</dbReference>
<feature type="binding site" evidence="8">
    <location>
        <position position="85"/>
    </location>
    <ligand>
        <name>Zn(2+)</name>
        <dbReference type="ChEBI" id="CHEBI:29105"/>
        <note>catalytic</note>
    </ligand>
</feature>
<evidence type="ECO:0000313" key="11">
    <source>
        <dbReference type="Proteomes" id="UP000186917"/>
    </source>
</evidence>
<dbReference type="InterPro" id="IPR016192">
    <property type="entry name" value="APOBEC/CMP_deaminase_Zn-bd"/>
</dbReference>
<dbReference type="PROSITE" id="PS51747">
    <property type="entry name" value="CYT_DCMP_DEAMINASES_2"/>
    <property type="match status" value="1"/>
</dbReference>